<evidence type="ECO:0000256" key="1">
    <source>
        <dbReference type="ARBA" id="ARBA00022553"/>
    </source>
</evidence>
<dbReference type="GO" id="GO:0000160">
    <property type="term" value="P:phosphorelay signal transduction system"/>
    <property type="evidence" value="ECO:0007669"/>
    <property type="project" value="InterPro"/>
</dbReference>
<dbReference type="SUPFAM" id="SSF52172">
    <property type="entry name" value="CheY-like"/>
    <property type="match status" value="1"/>
</dbReference>
<accession>X1D2B0</accession>
<dbReference type="InterPro" id="IPR011006">
    <property type="entry name" value="CheY-like_superfamily"/>
</dbReference>
<keyword evidence="1" id="KW-0597">Phosphoprotein</keyword>
<dbReference type="InterPro" id="IPR050595">
    <property type="entry name" value="Bact_response_regulator"/>
</dbReference>
<feature type="domain" description="Response regulatory" evidence="2">
    <location>
        <begin position="2"/>
        <end position="119"/>
    </location>
</feature>
<organism evidence="3">
    <name type="scientific">marine sediment metagenome</name>
    <dbReference type="NCBI Taxonomy" id="412755"/>
    <lineage>
        <taxon>unclassified sequences</taxon>
        <taxon>metagenomes</taxon>
        <taxon>ecological metagenomes</taxon>
    </lineage>
</organism>
<dbReference type="Gene3D" id="3.40.50.2300">
    <property type="match status" value="1"/>
</dbReference>
<evidence type="ECO:0000313" key="3">
    <source>
        <dbReference type="EMBL" id="GAH02385.1"/>
    </source>
</evidence>
<reference evidence="3" key="1">
    <citation type="journal article" date="2014" name="Front. Microbiol.">
        <title>High frequency of phylogenetically diverse reductive dehalogenase-homologous genes in deep subseafloor sedimentary metagenomes.</title>
        <authorList>
            <person name="Kawai M."/>
            <person name="Futagami T."/>
            <person name="Toyoda A."/>
            <person name="Takaki Y."/>
            <person name="Nishi S."/>
            <person name="Hori S."/>
            <person name="Arai W."/>
            <person name="Tsubouchi T."/>
            <person name="Morono Y."/>
            <person name="Uchiyama I."/>
            <person name="Ito T."/>
            <person name="Fujiyama A."/>
            <person name="Inagaki F."/>
            <person name="Takami H."/>
        </authorList>
    </citation>
    <scope>NUCLEOTIDE SEQUENCE</scope>
    <source>
        <strain evidence="3">Expedition CK06-06</strain>
    </source>
</reference>
<protein>
    <recommendedName>
        <fullName evidence="2">Response regulatory domain-containing protein</fullName>
    </recommendedName>
</protein>
<dbReference type="SMART" id="SM00448">
    <property type="entry name" value="REC"/>
    <property type="match status" value="1"/>
</dbReference>
<dbReference type="Pfam" id="PF00072">
    <property type="entry name" value="Response_reg"/>
    <property type="match status" value="1"/>
</dbReference>
<gene>
    <name evidence="3" type="ORF">S01H4_43872</name>
</gene>
<comment type="caution">
    <text evidence="3">The sequence shown here is derived from an EMBL/GenBank/DDBJ whole genome shotgun (WGS) entry which is preliminary data.</text>
</comment>
<dbReference type="EMBL" id="BART01024250">
    <property type="protein sequence ID" value="GAH02385.1"/>
    <property type="molecule type" value="Genomic_DNA"/>
</dbReference>
<name>X1D2B0_9ZZZZ</name>
<proteinExistence type="predicted"/>
<dbReference type="PROSITE" id="PS50110">
    <property type="entry name" value="RESPONSE_REGULATORY"/>
    <property type="match status" value="1"/>
</dbReference>
<dbReference type="PANTHER" id="PTHR44591">
    <property type="entry name" value="STRESS RESPONSE REGULATOR PROTEIN 1"/>
    <property type="match status" value="1"/>
</dbReference>
<dbReference type="PANTHER" id="PTHR44591:SF3">
    <property type="entry name" value="RESPONSE REGULATORY DOMAIN-CONTAINING PROTEIN"/>
    <property type="match status" value="1"/>
</dbReference>
<dbReference type="InterPro" id="IPR001789">
    <property type="entry name" value="Sig_transdc_resp-reg_receiver"/>
</dbReference>
<evidence type="ECO:0000259" key="2">
    <source>
        <dbReference type="PROSITE" id="PS50110"/>
    </source>
</evidence>
<sequence>MKILIVDDNKQNLYMLETLLKSCSYDVVSAANGVEALANLREGEIDLIISDILMPQMDGFQLCRECKKDNKLKDIPFVFYTATYTEDKDEEFAMKLGIDRFIRKPEEPDKFIEIIQDVISNTVSAKIKPQKAISEEEKEIFKLYNERLVNKLEKKMLDLETEVSERKKYEAKVTHLNLVLRAIRSVNHLIIREKDPEKLIRQACMNLIATRGYSSAWIALLNENNN</sequence>
<dbReference type="AlphaFoldDB" id="X1D2B0"/>